<dbReference type="AlphaFoldDB" id="A0A147BKE6"/>
<evidence type="ECO:0000313" key="1">
    <source>
        <dbReference type="EMBL" id="JAR91221.1"/>
    </source>
</evidence>
<organism evidence="1">
    <name type="scientific">Ixodes ricinus</name>
    <name type="common">Common tick</name>
    <name type="synonym">Acarus ricinus</name>
    <dbReference type="NCBI Taxonomy" id="34613"/>
    <lineage>
        <taxon>Eukaryota</taxon>
        <taxon>Metazoa</taxon>
        <taxon>Ecdysozoa</taxon>
        <taxon>Arthropoda</taxon>
        <taxon>Chelicerata</taxon>
        <taxon>Arachnida</taxon>
        <taxon>Acari</taxon>
        <taxon>Parasitiformes</taxon>
        <taxon>Ixodida</taxon>
        <taxon>Ixodoidea</taxon>
        <taxon>Ixodidae</taxon>
        <taxon>Ixodinae</taxon>
        <taxon>Ixodes</taxon>
    </lineage>
</organism>
<proteinExistence type="predicted"/>
<name>A0A147BKE6_IXORI</name>
<dbReference type="EMBL" id="GEGO01004183">
    <property type="protein sequence ID" value="JAR91221.1"/>
    <property type="molecule type" value="Transcribed_RNA"/>
</dbReference>
<sequence>MSLSMVLCSPSAASFSFGVESGSLRAPLYAFRMRHSTLVFSATPSFRKGITYASRFMTNARTRCTRFFSLIP</sequence>
<reference evidence="1" key="1">
    <citation type="journal article" date="2018" name="PLoS Negl. Trop. Dis.">
        <title>Sialome diversity of ticks revealed by RNAseq of single tick salivary glands.</title>
        <authorList>
            <person name="Perner J."/>
            <person name="Kropackova S."/>
            <person name="Kopacek P."/>
            <person name="Ribeiro J.M."/>
        </authorList>
    </citation>
    <scope>NUCLEOTIDE SEQUENCE</scope>
    <source>
        <strain evidence="1">Siblings of single egg batch collected in Ceske Budejovice</strain>
        <tissue evidence="1">Salivary glands</tissue>
    </source>
</reference>
<accession>A0A147BKE6</accession>
<protein>
    <submittedName>
        <fullName evidence="1">Uncharacterized protein</fullName>
    </submittedName>
</protein>